<dbReference type="PANTHER" id="PTHR35525">
    <property type="entry name" value="BLL6575 PROTEIN"/>
    <property type="match status" value="1"/>
</dbReference>
<name>A0A1I1GP84_9ACTN</name>
<dbReference type="Proteomes" id="UP000199207">
    <property type="component" value="Unassembled WGS sequence"/>
</dbReference>
<dbReference type="SUPFAM" id="SSF160904">
    <property type="entry name" value="Jann2411-like"/>
    <property type="match status" value="1"/>
</dbReference>
<feature type="domain" description="Zinc finger CGNR" evidence="2">
    <location>
        <begin position="149"/>
        <end position="190"/>
    </location>
</feature>
<evidence type="ECO:0000313" key="3">
    <source>
        <dbReference type="EMBL" id="SFC13567.1"/>
    </source>
</evidence>
<gene>
    <name evidence="3" type="ORF">SAMN05421773_10284</name>
</gene>
<dbReference type="InterPro" id="IPR010852">
    <property type="entry name" value="ABATE"/>
</dbReference>
<proteinExistence type="predicted"/>
<reference evidence="3 4" key="1">
    <citation type="submission" date="2016-10" db="EMBL/GenBank/DDBJ databases">
        <authorList>
            <person name="de Groot N.N."/>
        </authorList>
    </citation>
    <scope>NUCLEOTIDE SEQUENCE [LARGE SCALE GENOMIC DNA]</scope>
    <source>
        <strain evidence="3 4">CGMCC 4.5739</strain>
    </source>
</reference>
<dbReference type="Pfam" id="PF11706">
    <property type="entry name" value="zf-CGNR"/>
    <property type="match status" value="1"/>
</dbReference>
<evidence type="ECO:0000259" key="2">
    <source>
        <dbReference type="Pfam" id="PF11706"/>
    </source>
</evidence>
<dbReference type="Gene3D" id="1.10.3300.10">
    <property type="entry name" value="Jann2411-like domain"/>
    <property type="match status" value="1"/>
</dbReference>
<dbReference type="InterPro" id="IPR021005">
    <property type="entry name" value="Znf_CGNR"/>
</dbReference>
<accession>A0A1I1GP84</accession>
<organism evidence="3 4">
    <name type="scientific">Streptomyces aidingensis</name>
    <dbReference type="NCBI Taxonomy" id="910347"/>
    <lineage>
        <taxon>Bacteria</taxon>
        <taxon>Bacillati</taxon>
        <taxon>Actinomycetota</taxon>
        <taxon>Actinomycetes</taxon>
        <taxon>Kitasatosporales</taxon>
        <taxon>Streptomycetaceae</taxon>
        <taxon>Streptomyces</taxon>
    </lineage>
</organism>
<dbReference type="STRING" id="910347.SAMN05421773_10284"/>
<evidence type="ECO:0000313" key="4">
    <source>
        <dbReference type="Proteomes" id="UP000199207"/>
    </source>
</evidence>
<dbReference type="PANTHER" id="PTHR35525:SF3">
    <property type="entry name" value="BLL6575 PROTEIN"/>
    <property type="match status" value="1"/>
</dbReference>
<evidence type="ECO:0000256" key="1">
    <source>
        <dbReference type="SAM" id="MobiDB-lite"/>
    </source>
</evidence>
<feature type="region of interest" description="Disordered" evidence="1">
    <location>
        <begin position="189"/>
        <end position="212"/>
    </location>
</feature>
<dbReference type="RefSeq" id="WP_093837422.1">
    <property type="nucleotide sequence ID" value="NZ_FOLM01000002.1"/>
</dbReference>
<dbReference type="Pfam" id="PF07336">
    <property type="entry name" value="ABATE"/>
    <property type="match status" value="1"/>
</dbReference>
<sequence length="212" mass="22285">MTDAVPLTGEPLALDLINTRPRGPGGATADLLGSVPALAAWLELERALGDGRPLPPGSTADAAGLAAVHRVREDAAGALRALRAGGEPPASALRGLNDAQRAAPAVRRARWDGSRLIAEPHRPGEPAAVLAAVLAEAAVELLTGPAVARVRECEAEDCVMLFLPAHPRRRWCSPARCGNRTRVARYYRRHHSPDSPDSPDSRAGGPGAELRR</sequence>
<dbReference type="InterPro" id="IPR023286">
    <property type="entry name" value="ABATE_dom_sf"/>
</dbReference>
<keyword evidence="4" id="KW-1185">Reference proteome</keyword>
<protein>
    <submittedName>
        <fullName evidence="3">Conserved protein containing a Zn-ribbon-like motif, possibly RNA-binding</fullName>
    </submittedName>
</protein>
<dbReference type="EMBL" id="FOLM01000002">
    <property type="protein sequence ID" value="SFC13567.1"/>
    <property type="molecule type" value="Genomic_DNA"/>
</dbReference>
<dbReference type="AlphaFoldDB" id="A0A1I1GP84"/>
<dbReference type="OrthoDB" id="3211108at2"/>